<organism evidence="1 2">
    <name type="scientific">Hymenobacter koreensis</name>
    <dbReference type="NCBI Taxonomy" id="1084523"/>
    <lineage>
        <taxon>Bacteria</taxon>
        <taxon>Pseudomonadati</taxon>
        <taxon>Bacteroidota</taxon>
        <taxon>Cytophagia</taxon>
        <taxon>Cytophagales</taxon>
        <taxon>Hymenobacteraceae</taxon>
        <taxon>Hymenobacter</taxon>
    </lineage>
</organism>
<name>A0ABP8JBC8_9BACT</name>
<dbReference type="RefSeq" id="WP_345226345.1">
    <property type="nucleotide sequence ID" value="NZ_BAABHA010000010.1"/>
</dbReference>
<keyword evidence="2" id="KW-1185">Reference proteome</keyword>
<sequence length="248" mass="26726">MDHSVKPVPRVGAVIQARMGSTRLPGKSLLPLPLPSGPTVLAHVINRARCTKGISAVVVATTTLSQDDVLAAAAAEAGAVVFRGSEHDVLDRFCSAAVAFELDVVVRLTADNPAVDPHYVGLAVAHHLANGLDYTLTAGLPLGTNTEVINRTALATAAAQAQQHEEREHVTPYLRRHPELFRSATFTLALPEKVSQLRLTLDFPSDYALLQTLFTSLPLNFSLLQLEGLLRQYPWLPAINSHNQQVSP</sequence>
<dbReference type="Pfam" id="PF02348">
    <property type="entry name" value="CTP_transf_3"/>
    <property type="match status" value="1"/>
</dbReference>
<reference evidence="2" key="1">
    <citation type="journal article" date="2019" name="Int. J. Syst. Evol. Microbiol.">
        <title>The Global Catalogue of Microorganisms (GCM) 10K type strain sequencing project: providing services to taxonomists for standard genome sequencing and annotation.</title>
        <authorList>
            <consortium name="The Broad Institute Genomics Platform"/>
            <consortium name="The Broad Institute Genome Sequencing Center for Infectious Disease"/>
            <person name="Wu L."/>
            <person name="Ma J."/>
        </authorList>
    </citation>
    <scope>NUCLEOTIDE SEQUENCE [LARGE SCALE GENOMIC DNA]</scope>
    <source>
        <strain evidence="2">JCM 17924</strain>
    </source>
</reference>
<protein>
    <submittedName>
        <fullName evidence="1">Spore coat polysaccharide biosynthesis protein SpsF</fullName>
    </submittedName>
</protein>
<accession>A0ABP8JBC8</accession>
<proteinExistence type="predicted"/>
<dbReference type="EMBL" id="BAABHA010000010">
    <property type="protein sequence ID" value="GAA4388186.1"/>
    <property type="molecule type" value="Genomic_DNA"/>
</dbReference>
<dbReference type="PANTHER" id="PTHR42866:SF1">
    <property type="entry name" value="SPORE COAT POLYSACCHARIDE BIOSYNTHESIS PROTEIN SPSF"/>
    <property type="match status" value="1"/>
</dbReference>
<dbReference type="SUPFAM" id="SSF53448">
    <property type="entry name" value="Nucleotide-diphospho-sugar transferases"/>
    <property type="match status" value="1"/>
</dbReference>
<evidence type="ECO:0000313" key="1">
    <source>
        <dbReference type="EMBL" id="GAA4388186.1"/>
    </source>
</evidence>
<dbReference type="Proteomes" id="UP001500454">
    <property type="component" value="Unassembled WGS sequence"/>
</dbReference>
<dbReference type="InterPro" id="IPR003329">
    <property type="entry name" value="Cytidylyl_trans"/>
</dbReference>
<dbReference type="PANTHER" id="PTHR42866">
    <property type="entry name" value="3-DEOXY-MANNO-OCTULOSONATE CYTIDYLYLTRANSFERASE"/>
    <property type="match status" value="1"/>
</dbReference>
<evidence type="ECO:0000313" key="2">
    <source>
        <dbReference type="Proteomes" id="UP001500454"/>
    </source>
</evidence>
<dbReference type="Gene3D" id="3.90.550.10">
    <property type="entry name" value="Spore Coat Polysaccharide Biosynthesis Protein SpsA, Chain A"/>
    <property type="match status" value="1"/>
</dbReference>
<comment type="caution">
    <text evidence="1">The sequence shown here is derived from an EMBL/GenBank/DDBJ whole genome shotgun (WGS) entry which is preliminary data.</text>
</comment>
<gene>
    <name evidence="1" type="ORF">GCM10023186_34550</name>
</gene>
<dbReference type="InterPro" id="IPR029044">
    <property type="entry name" value="Nucleotide-diphossugar_trans"/>
</dbReference>